<dbReference type="SUPFAM" id="SSF55008">
    <property type="entry name" value="HMA, heavy metal-associated domain"/>
    <property type="match status" value="1"/>
</dbReference>
<dbReference type="InterPro" id="IPR036163">
    <property type="entry name" value="HMA_dom_sf"/>
</dbReference>
<reference evidence="1 2" key="1">
    <citation type="submission" date="2024-01" db="EMBL/GenBank/DDBJ databases">
        <title>Genome assemblies of Stephania.</title>
        <authorList>
            <person name="Yang L."/>
        </authorList>
    </citation>
    <scope>NUCLEOTIDE SEQUENCE [LARGE SCALE GENOMIC DNA]</scope>
    <source>
        <strain evidence="1">QJT</strain>
        <tissue evidence="1">Leaf</tissue>
    </source>
</reference>
<keyword evidence="2" id="KW-1185">Reference proteome</keyword>
<dbReference type="GO" id="GO:0046872">
    <property type="term" value="F:metal ion binding"/>
    <property type="evidence" value="ECO:0007669"/>
    <property type="project" value="InterPro"/>
</dbReference>
<dbReference type="EMBL" id="JBBNAE010000009">
    <property type="protein sequence ID" value="KAK9097619.1"/>
    <property type="molecule type" value="Genomic_DNA"/>
</dbReference>
<evidence type="ECO:0000313" key="2">
    <source>
        <dbReference type="Proteomes" id="UP001417504"/>
    </source>
</evidence>
<evidence type="ECO:0000313" key="1">
    <source>
        <dbReference type="EMBL" id="KAK9097619.1"/>
    </source>
</evidence>
<dbReference type="Gene3D" id="3.30.70.100">
    <property type="match status" value="1"/>
</dbReference>
<name>A0AAP0HTV4_9MAGN</name>
<comment type="caution">
    <text evidence="1">The sequence shown here is derived from an EMBL/GenBank/DDBJ whole genome shotgun (WGS) entry which is preliminary data.</text>
</comment>
<protein>
    <recommendedName>
        <fullName evidence="3">HMA domain-containing protein</fullName>
    </recommendedName>
</protein>
<dbReference type="Proteomes" id="UP001417504">
    <property type="component" value="Unassembled WGS sequence"/>
</dbReference>
<sequence length="75" mass="8302">MEVVELKVRLHCKSCEKMVRKSINKVKGNRVEVELDHGAGVHGSKGCVEGKLQDWEEKLKLGPPSAAKPLSLLPR</sequence>
<organism evidence="1 2">
    <name type="scientific">Stephania japonica</name>
    <dbReference type="NCBI Taxonomy" id="461633"/>
    <lineage>
        <taxon>Eukaryota</taxon>
        <taxon>Viridiplantae</taxon>
        <taxon>Streptophyta</taxon>
        <taxon>Embryophyta</taxon>
        <taxon>Tracheophyta</taxon>
        <taxon>Spermatophyta</taxon>
        <taxon>Magnoliopsida</taxon>
        <taxon>Ranunculales</taxon>
        <taxon>Menispermaceae</taxon>
        <taxon>Menispermoideae</taxon>
        <taxon>Cissampelideae</taxon>
        <taxon>Stephania</taxon>
    </lineage>
</organism>
<evidence type="ECO:0008006" key="3">
    <source>
        <dbReference type="Google" id="ProtNLM"/>
    </source>
</evidence>
<accession>A0AAP0HTV4</accession>
<gene>
    <name evidence="1" type="ORF">Sjap_023116</name>
</gene>
<dbReference type="AlphaFoldDB" id="A0AAP0HTV4"/>
<proteinExistence type="predicted"/>